<keyword evidence="10" id="KW-0573">Peptidoglycan synthesis</keyword>
<comment type="pathway">
    <text evidence="2">Cell wall biogenesis; peptidoglycan biosynthesis.</text>
</comment>
<comment type="function">
    <text evidence="1">Removes C-terminal D-alanyl residues from sugar-peptide cell wall precursors.</text>
</comment>
<keyword evidence="8" id="KW-0378">Hydrolase</keyword>
<evidence type="ECO:0000256" key="3">
    <source>
        <dbReference type="ARBA" id="ARBA00007164"/>
    </source>
</evidence>
<protein>
    <recommendedName>
        <fullName evidence="4">serine-type D-Ala-D-Ala carboxypeptidase</fullName>
        <ecNumber evidence="4">3.4.16.4</ecNumber>
    </recommendedName>
</protein>
<dbReference type="SUPFAM" id="SSF56601">
    <property type="entry name" value="beta-lactamase/transpeptidase-like"/>
    <property type="match status" value="1"/>
</dbReference>
<evidence type="ECO:0000313" key="15">
    <source>
        <dbReference type="EMBL" id="ARF15725.1"/>
    </source>
</evidence>
<keyword evidence="6" id="KW-0645">Protease</keyword>
<keyword evidence="11" id="KW-0961">Cell wall biogenesis/degradation</keyword>
<dbReference type="SMART" id="SM00936">
    <property type="entry name" value="PBP5_C"/>
    <property type="match status" value="1"/>
</dbReference>
<evidence type="ECO:0000256" key="12">
    <source>
        <dbReference type="ARBA" id="ARBA00034000"/>
    </source>
</evidence>
<dbReference type="Pfam" id="PF00768">
    <property type="entry name" value="Peptidase_S11"/>
    <property type="match status" value="1"/>
</dbReference>
<dbReference type="EC" id="3.4.16.4" evidence="4"/>
<evidence type="ECO:0000259" key="14">
    <source>
        <dbReference type="SMART" id="SM00936"/>
    </source>
</evidence>
<dbReference type="PRINTS" id="PR00725">
    <property type="entry name" value="DADACBPTASE1"/>
</dbReference>
<gene>
    <name evidence="15" type="ORF">SporoS204_09085</name>
</gene>
<evidence type="ECO:0000256" key="10">
    <source>
        <dbReference type="ARBA" id="ARBA00022984"/>
    </source>
</evidence>
<dbReference type="SUPFAM" id="SSF69189">
    <property type="entry name" value="Penicillin-binding protein associated domain"/>
    <property type="match status" value="1"/>
</dbReference>
<keyword evidence="5 15" id="KW-0121">Carboxypeptidase</keyword>
<evidence type="ECO:0000256" key="11">
    <source>
        <dbReference type="ARBA" id="ARBA00023316"/>
    </source>
</evidence>
<evidence type="ECO:0000256" key="9">
    <source>
        <dbReference type="ARBA" id="ARBA00022960"/>
    </source>
</evidence>
<dbReference type="InterPro" id="IPR001967">
    <property type="entry name" value="Peptidase_S11_N"/>
</dbReference>
<dbReference type="InterPro" id="IPR037167">
    <property type="entry name" value="Peptidase_S11_C_sf"/>
</dbReference>
<dbReference type="InterPro" id="IPR015956">
    <property type="entry name" value="Peniciliin-bd_prot_C_sf"/>
</dbReference>
<accession>A0ABM6JZS6</accession>
<evidence type="ECO:0000313" key="16">
    <source>
        <dbReference type="Proteomes" id="UP000192486"/>
    </source>
</evidence>
<dbReference type="PANTHER" id="PTHR21581:SF11">
    <property type="entry name" value="D-ALANYL-D-ALANINE CARBOXYPEPTIDASE DACA"/>
    <property type="match status" value="1"/>
</dbReference>
<dbReference type="InterPro" id="IPR018044">
    <property type="entry name" value="Peptidase_S11"/>
</dbReference>
<evidence type="ECO:0000256" key="6">
    <source>
        <dbReference type="ARBA" id="ARBA00022670"/>
    </source>
</evidence>
<dbReference type="EMBL" id="CP015108">
    <property type="protein sequence ID" value="ARF15725.1"/>
    <property type="molecule type" value="Genomic_DNA"/>
</dbReference>
<evidence type="ECO:0000256" key="8">
    <source>
        <dbReference type="ARBA" id="ARBA00022801"/>
    </source>
</evidence>
<sequence>MMLLMTLGVQGSVAAEESESSLDLRVNGAILIDADSGKVLYEENSDKPLGIASMTKMMTEYLMFEALEDGTITWDQEYKVTEYTYKVSQDRRLSNVPLRRDGSYTIRELYEAVAIYSANAATIAIAESIAGSEVDFVHLMNEKAEELGLTDYKFVNSTGLNNSDLQGMHPSEFGEKDENVMPARSVAKLAYHLLKEYPEVLDTTKIAKKTFREGTDDAIDMVNWNFMLPGLVYEYEGIDGLKTGTTEFAGHCFTGTAVRDGRRVIAVVMNAVDDKGVGSYEARFDATRVLFDYGFKEFSETELLKAGHQFKKQKTLDVMKGKEKKVAIATKKPISMLVRNDEDQDYTTELVLDEKLVKNGQIQAPIKKGTVVGHVKLVKKDGSDYGFIDGKIVDTEVVTTEEVKKAGWFSLTMGAIGNFFSSAWNSSTGFVKGLFN</sequence>
<keyword evidence="7" id="KW-0732">Signal</keyword>
<dbReference type="InterPro" id="IPR012907">
    <property type="entry name" value="Peptidase_S11_C"/>
</dbReference>
<dbReference type="Proteomes" id="UP000192486">
    <property type="component" value="Chromosome"/>
</dbReference>
<evidence type="ECO:0000256" key="2">
    <source>
        <dbReference type="ARBA" id="ARBA00004752"/>
    </source>
</evidence>
<comment type="similarity">
    <text evidence="3 13">Belongs to the peptidase S11 family.</text>
</comment>
<evidence type="ECO:0000256" key="7">
    <source>
        <dbReference type="ARBA" id="ARBA00022729"/>
    </source>
</evidence>
<reference evidence="15 16" key="1">
    <citation type="submission" date="2016-04" db="EMBL/GenBank/DDBJ databases">
        <title>Comparative Genomics and Epigenetics of Sporosarcina ureae.</title>
        <authorList>
            <person name="Oliver A.S."/>
            <person name="Cooper K.K."/>
        </authorList>
    </citation>
    <scope>NUCLEOTIDE SEQUENCE [LARGE SCALE GENOMIC DNA]</scope>
    <source>
        <strain evidence="15 16">S204</strain>
    </source>
</reference>
<evidence type="ECO:0000256" key="5">
    <source>
        <dbReference type="ARBA" id="ARBA00022645"/>
    </source>
</evidence>
<dbReference type="GO" id="GO:0004180">
    <property type="term" value="F:carboxypeptidase activity"/>
    <property type="evidence" value="ECO:0007669"/>
    <property type="project" value="UniProtKB-KW"/>
</dbReference>
<dbReference type="Gene3D" id="2.60.410.10">
    <property type="entry name" value="D-Ala-D-Ala carboxypeptidase, C-terminal domain"/>
    <property type="match status" value="1"/>
</dbReference>
<dbReference type="Pfam" id="PF07943">
    <property type="entry name" value="PBP5_C"/>
    <property type="match status" value="1"/>
</dbReference>
<dbReference type="PANTHER" id="PTHR21581">
    <property type="entry name" value="D-ALANYL-D-ALANINE CARBOXYPEPTIDASE"/>
    <property type="match status" value="1"/>
</dbReference>
<dbReference type="Gene3D" id="3.40.710.10">
    <property type="entry name" value="DD-peptidase/beta-lactamase superfamily"/>
    <property type="match status" value="1"/>
</dbReference>
<evidence type="ECO:0000256" key="13">
    <source>
        <dbReference type="RuleBase" id="RU004016"/>
    </source>
</evidence>
<organism evidence="15 16">
    <name type="scientific">Sporosarcina ureae</name>
    <dbReference type="NCBI Taxonomy" id="1571"/>
    <lineage>
        <taxon>Bacteria</taxon>
        <taxon>Bacillati</taxon>
        <taxon>Bacillota</taxon>
        <taxon>Bacilli</taxon>
        <taxon>Bacillales</taxon>
        <taxon>Caryophanaceae</taxon>
        <taxon>Sporosarcina</taxon>
    </lineage>
</organism>
<proteinExistence type="inferred from homology"/>
<comment type="catalytic activity">
    <reaction evidence="12">
        <text>Preferential cleavage: (Ac)2-L-Lys-D-Ala-|-D-Ala. Also transpeptidation of peptidyl-alanyl moieties that are N-acyl substituents of D-alanine.</text>
        <dbReference type="EC" id="3.4.16.4"/>
    </reaction>
</comment>
<dbReference type="InterPro" id="IPR012338">
    <property type="entry name" value="Beta-lactam/transpept-like"/>
</dbReference>
<keyword evidence="9" id="KW-0133">Cell shape</keyword>
<name>A0ABM6JZS6_SPOUR</name>
<evidence type="ECO:0000256" key="4">
    <source>
        <dbReference type="ARBA" id="ARBA00012448"/>
    </source>
</evidence>
<evidence type="ECO:0000256" key="1">
    <source>
        <dbReference type="ARBA" id="ARBA00003217"/>
    </source>
</evidence>
<feature type="domain" description="Peptidase S11 D-Ala-D-Ala carboxypeptidase A C-terminal" evidence="14">
    <location>
        <begin position="298"/>
        <end position="405"/>
    </location>
</feature>
<keyword evidence="16" id="KW-1185">Reference proteome</keyword>